<reference evidence="4 5" key="1">
    <citation type="submission" date="2017-09" db="EMBL/GenBank/DDBJ databases">
        <title>Depth-based differentiation of microbial function through sediment-hosted aquifers and enrichment of novel symbionts in the deep terrestrial subsurface.</title>
        <authorList>
            <person name="Probst A.J."/>
            <person name="Ladd B."/>
            <person name="Jarett J.K."/>
            <person name="Geller-Mcgrath D.E."/>
            <person name="Sieber C.M."/>
            <person name="Emerson J.B."/>
            <person name="Anantharaman K."/>
            <person name="Thomas B.C."/>
            <person name="Malmstrom R."/>
            <person name="Stieglmeier M."/>
            <person name="Klingl A."/>
            <person name="Woyke T."/>
            <person name="Ryan C.M."/>
            <person name="Banfield J.F."/>
        </authorList>
    </citation>
    <scope>NUCLEOTIDE SEQUENCE [LARGE SCALE GENOMIC DNA]</scope>
    <source>
        <strain evidence="4">CG23_combo_of_CG06-09_8_20_14_all_41_10</strain>
    </source>
</reference>
<dbReference type="SUPFAM" id="SSF89963">
    <property type="entry name" value="YajQ-like"/>
    <property type="match status" value="2"/>
</dbReference>
<dbReference type="AlphaFoldDB" id="A0A2G9YJD4"/>
<keyword evidence="1 3" id="KW-0547">Nucleotide-binding</keyword>
<dbReference type="HAMAP" id="MF_00632">
    <property type="entry name" value="UPF0234"/>
    <property type="match status" value="1"/>
</dbReference>
<evidence type="ECO:0000313" key="5">
    <source>
        <dbReference type="Proteomes" id="UP000231292"/>
    </source>
</evidence>
<dbReference type="InterPro" id="IPR036183">
    <property type="entry name" value="YajQ-like_sf"/>
</dbReference>
<dbReference type="InterPro" id="IPR007551">
    <property type="entry name" value="YajQ/Smlt4090-like"/>
</dbReference>
<sequence length="148" mass="16814">MDNAVNQANKELAQRYDFKDSKASIAYDRKEKKITLVADDSYKLRALTDILATRIAKRHISLKSLKFNDPEKAFGGYLRQIVEICMGIDKEKAKELTGIIKGLKVKVQTQIEGEKIKVSSPKKDELQVVIAHLKGLDFSIPLIFCNYR</sequence>
<evidence type="ECO:0000256" key="2">
    <source>
        <dbReference type="ARBA" id="ARBA00093450"/>
    </source>
</evidence>
<organism evidence="4 5">
    <name type="scientific">Candidatus Sherwoodlollariibacterium unditelluris</name>
    <dbReference type="NCBI Taxonomy" id="1974757"/>
    <lineage>
        <taxon>Bacteria</taxon>
        <taxon>Pseudomonadati</taxon>
        <taxon>Candidatus Omnitrophota</taxon>
        <taxon>Candidatus Sherwoodlollariibacterium</taxon>
    </lineage>
</organism>
<dbReference type="EMBL" id="PCRK01000079">
    <property type="protein sequence ID" value="PIP19348.1"/>
    <property type="molecule type" value="Genomic_DNA"/>
</dbReference>
<name>A0A2G9YJD4_9BACT</name>
<comment type="caution">
    <text evidence="4">The sequence shown here is derived from an EMBL/GenBank/DDBJ whole genome shotgun (WGS) entry which is preliminary data.</text>
</comment>
<evidence type="ECO:0000256" key="3">
    <source>
        <dbReference type="HAMAP-Rule" id="MF_00632"/>
    </source>
</evidence>
<dbReference type="Gene3D" id="3.30.70.860">
    <property type="match status" value="1"/>
</dbReference>
<comment type="function">
    <text evidence="3">Nucleotide-binding protein.</text>
</comment>
<dbReference type="Proteomes" id="UP000231292">
    <property type="component" value="Unassembled WGS sequence"/>
</dbReference>
<evidence type="ECO:0000313" key="4">
    <source>
        <dbReference type="EMBL" id="PIP19348.1"/>
    </source>
</evidence>
<dbReference type="InterPro" id="IPR035570">
    <property type="entry name" value="UPF0234_N"/>
</dbReference>
<dbReference type="Gene3D" id="3.30.70.990">
    <property type="entry name" value="YajQ-like, domain 2"/>
    <property type="match status" value="1"/>
</dbReference>
<dbReference type="GO" id="GO:0000166">
    <property type="term" value="F:nucleotide binding"/>
    <property type="evidence" value="ECO:0007669"/>
    <property type="project" value="UniProtKB-UniRule"/>
</dbReference>
<comment type="similarity">
    <text evidence="2 3">Belongs to the YajQ family.</text>
</comment>
<dbReference type="NCBIfam" id="NF003819">
    <property type="entry name" value="PRK05412.1"/>
    <property type="match status" value="1"/>
</dbReference>
<dbReference type="InterPro" id="IPR035571">
    <property type="entry name" value="UPF0234-like_C"/>
</dbReference>
<gene>
    <name evidence="4" type="ORF">COX41_03325</name>
</gene>
<accession>A0A2G9YJD4</accession>
<dbReference type="PANTHER" id="PTHR30476">
    <property type="entry name" value="UPF0234 PROTEIN YAJQ"/>
    <property type="match status" value="1"/>
</dbReference>
<evidence type="ECO:0000256" key="1">
    <source>
        <dbReference type="ARBA" id="ARBA00022741"/>
    </source>
</evidence>
<dbReference type="PANTHER" id="PTHR30476:SF0">
    <property type="entry name" value="UPF0234 PROTEIN YAJQ"/>
    <property type="match status" value="1"/>
</dbReference>
<dbReference type="Pfam" id="PF04461">
    <property type="entry name" value="YajQ"/>
    <property type="match status" value="1"/>
</dbReference>
<proteinExistence type="inferred from homology"/>
<protein>
    <recommendedName>
        <fullName evidence="3">Nucleotide-binding protein COX41_03325</fullName>
    </recommendedName>
</protein>
<dbReference type="GO" id="GO:0005829">
    <property type="term" value="C:cytosol"/>
    <property type="evidence" value="ECO:0007669"/>
    <property type="project" value="TreeGrafter"/>
</dbReference>